<proteinExistence type="predicted"/>
<protein>
    <submittedName>
        <fullName evidence="1">Uncharacterized protein</fullName>
    </submittedName>
</protein>
<dbReference type="RefSeq" id="WP_004218719.1">
    <property type="nucleotide sequence ID" value="NC_016845.1"/>
</dbReference>
<organism evidence="1 2">
    <name type="scientific">Klebsiella pneumoniae subsp. pneumoniae (strain HS11286)</name>
    <dbReference type="NCBI Taxonomy" id="1125630"/>
    <lineage>
        <taxon>Bacteria</taxon>
        <taxon>Pseudomonadati</taxon>
        <taxon>Pseudomonadota</taxon>
        <taxon>Gammaproteobacteria</taxon>
        <taxon>Enterobacterales</taxon>
        <taxon>Enterobacteriaceae</taxon>
        <taxon>Klebsiella/Raoultella group</taxon>
        <taxon>Klebsiella</taxon>
        <taxon>Klebsiella pneumoniae complex</taxon>
    </lineage>
</organism>
<evidence type="ECO:0000313" key="1">
    <source>
        <dbReference type="EMBL" id="AEW59164.1"/>
    </source>
</evidence>
<dbReference type="PATRIC" id="fig|1125630.4.peg.456"/>
<dbReference type="HOGENOM" id="CLU_3252897_0_0_6"/>
<evidence type="ECO:0000313" key="2">
    <source>
        <dbReference type="Proteomes" id="UP000007841"/>
    </source>
</evidence>
<dbReference type="GeneID" id="11845452"/>
<reference evidence="1 2" key="1">
    <citation type="journal article" date="2012" name="J. Bacteriol.">
        <title>Complete genome sequence of Klebsiella pneumoniae subsp. pneumoniae HS11286, a multidrug-resistant strain isolated from human sputum.</title>
        <authorList>
            <person name="Liu P."/>
            <person name="Li P."/>
            <person name="Jiang X."/>
            <person name="Bi D."/>
            <person name="Xie Y."/>
            <person name="Tai C."/>
            <person name="Deng Z."/>
            <person name="Rajakumar K."/>
            <person name="Ou H.Y."/>
        </authorList>
    </citation>
    <scope>NUCLEOTIDE SEQUENCE [LARGE SCALE GENOMIC DNA]</scope>
    <source>
        <strain evidence="1 2">HS11286</strain>
    </source>
</reference>
<keyword evidence="2" id="KW-1185">Reference proteome</keyword>
<dbReference type="Proteomes" id="UP000007841">
    <property type="component" value="Chromosome"/>
</dbReference>
<sequence>MCLGAHNRCHLQMMSGYPGSRLASRGFWNAAFYPLPPGGGME</sequence>
<gene>
    <name evidence="1" type="ordered locus">KPHS_04660</name>
</gene>
<dbReference type="RefSeq" id="YP_005224765.1">
    <property type="nucleotide sequence ID" value="NC_016845.1"/>
</dbReference>
<dbReference type="EMBL" id="CP003200">
    <property type="protein sequence ID" value="AEW59164.1"/>
    <property type="molecule type" value="Genomic_DNA"/>
</dbReference>
<name>A0A0H3GQR6_KLEPH</name>
<dbReference type="AlphaFoldDB" id="A0A0H3GQR6"/>
<dbReference type="KEGG" id="kpm:KPHS_04660"/>
<accession>A0A0H3GQR6</accession>